<proteinExistence type="predicted"/>
<gene>
    <name evidence="2" type="ORF">CC78DRAFT_575755</name>
</gene>
<evidence type="ECO:0000256" key="1">
    <source>
        <dbReference type="SAM" id="SignalP"/>
    </source>
</evidence>
<keyword evidence="1" id="KW-0732">Signal</keyword>
<accession>A0A9P4KI60</accession>
<keyword evidence="3" id="KW-1185">Reference proteome</keyword>
<name>A0A9P4KI60_9PLEO</name>
<protein>
    <submittedName>
        <fullName evidence="2">Uncharacterized protein</fullName>
    </submittedName>
</protein>
<feature type="chain" id="PRO_5040115502" evidence="1">
    <location>
        <begin position="16"/>
        <end position="143"/>
    </location>
</feature>
<dbReference type="AlphaFoldDB" id="A0A9P4KI60"/>
<organism evidence="2 3">
    <name type="scientific">Lojkania enalia</name>
    <dbReference type="NCBI Taxonomy" id="147567"/>
    <lineage>
        <taxon>Eukaryota</taxon>
        <taxon>Fungi</taxon>
        <taxon>Dikarya</taxon>
        <taxon>Ascomycota</taxon>
        <taxon>Pezizomycotina</taxon>
        <taxon>Dothideomycetes</taxon>
        <taxon>Pleosporomycetidae</taxon>
        <taxon>Pleosporales</taxon>
        <taxon>Pleosporales incertae sedis</taxon>
        <taxon>Lojkania</taxon>
    </lineage>
</organism>
<dbReference type="EMBL" id="ML986585">
    <property type="protein sequence ID" value="KAF2268772.1"/>
    <property type="molecule type" value="Genomic_DNA"/>
</dbReference>
<dbReference type="Proteomes" id="UP000800093">
    <property type="component" value="Unassembled WGS sequence"/>
</dbReference>
<dbReference type="OrthoDB" id="3775341at2759"/>
<evidence type="ECO:0000313" key="3">
    <source>
        <dbReference type="Proteomes" id="UP000800093"/>
    </source>
</evidence>
<reference evidence="3" key="1">
    <citation type="journal article" date="2020" name="Stud. Mycol.">
        <title>101 Dothideomycetes genomes: A test case for predicting lifestyles and emergence of pathogens.</title>
        <authorList>
            <person name="Haridas S."/>
            <person name="Albert R."/>
            <person name="Binder M."/>
            <person name="Bloem J."/>
            <person name="LaButti K."/>
            <person name="Salamov A."/>
            <person name="Andreopoulos B."/>
            <person name="Baker S."/>
            <person name="Barry K."/>
            <person name="Bills G."/>
            <person name="Bluhm B."/>
            <person name="Cannon C."/>
            <person name="Castanera R."/>
            <person name="Culley D."/>
            <person name="Daum C."/>
            <person name="Ezra D."/>
            <person name="Gonzalez J."/>
            <person name="Henrissat B."/>
            <person name="Kuo A."/>
            <person name="Liang C."/>
            <person name="Lipzen A."/>
            <person name="Lutzoni F."/>
            <person name="Magnuson J."/>
            <person name="Mondo S."/>
            <person name="Nolan M."/>
            <person name="Ohm R."/>
            <person name="Pangilinan J."/>
            <person name="Park H.-J."/>
            <person name="Ramirez L."/>
            <person name="Alfaro M."/>
            <person name="Sun H."/>
            <person name="Tritt A."/>
            <person name="Yoshinaga Y."/>
            <person name="Zwiers L.-H."/>
            <person name="Turgeon B."/>
            <person name="Goodwin S."/>
            <person name="Spatafora J."/>
            <person name="Crous P."/>
            <person name="Grigoriev I."/>
        </authorList>
    </citation>
    <scope>NUCLEOTIDE SEQUENCE [LARGE SCALE GENOMIC DNA]</scope>
    <source>
        <strain evidence="3">CBS 304.66</strain>
    </source>
</reference>
<feature type="signal peptide" evidence="1">
    <location>
        <begin position="1"/>
        <end position="15"/>
    </location>
</feature>
<sequence>MLLAVILSFCTLIAANPLTSLYHPPLPTCPASTSFSYVTSQTYTTTKTIIKSHLTTTTYTTTGVRERYCPTFITRVDEPAPWSTCAFDTKTCTRPMCLHLSTITQPLLYGVSDGVCDKLDGGQSDMYDAESEADSQLGVMGMN</sequence>
<comment type="caution">
    <text evidence="2">The sequence shown here is derived from an EMBL/GenBank/DDBJ whole genome shotgun (WGS) entry which is preliminary data.</text>
</comment>
<evidence type="ECO:0000313" key="2">
    <source>
        <dbReference type="EMBL" id="KAF2268772.1"/>
    </source>
</evidence>